<feature type="domain" description="UMA" evidence="1">
    <location>
        <begin position="130"/>
        <end position="179"/>
    </location>
</feature>
<sequence>MTDIFSVLWGRKKRPSIDATATTDESFVSYIEKDLTDDFQDFVLIDTQRLYPRVPLYQTQFGYSAQLTGHSEQIAKSKMGIGSSTAVNGKSQEICSQTFIPESERPMTYENAAPNVTRGEDETYNVSSFLTDVPFELSSKLSSFQSLQSLKLDGYQYFNSKADMMENLSYNFELERAVLFETECAVTDFQI</sequence>
<dbReference type="EMBL" id="JH431954">
    <property type="status" value="NOT_ANNOTATED_CDS"/>
    <property type="molecule type" value="Genomic_DNA"/>
</dbReference>
<name>T1J8H6_STRMM</name>
<evidence type="ECO:0000313" key="3">
    <source>
        <dbReference type="Proteomes" id="UP000014500"/>
    </source>
</evidence>
<dbReference type="InterPro" id="IPR023340">
    <property type="entry name" value="UMA"/>
</dbReference>
<dbReference type="AlphaFoldDB" id="T1J8H6"/>
<keyword evidence="3" id="KW-1185">Reference proteome</keyword>
<accession>T1J8H6</accession>
<reference evidence="2" key="2">
    <citation type="submission" date="2015-02" db="UniProtKB">
        <authorList>
            <consortium name="EnsemblMetazoa"/>
        </authorList>
    </citation>
    <scope>IDENTIFICATION</scope>
</reference>
<dbReference type="PROSITE" id="PS51497">
    <property type="entry name" value="UMA"/>
    <property type="match status" value="1"/>
</dbReference>
<dbReference type="HOGENOM" id="CLU_1423183_0_0_1"/>
<protein>
    <recommendedName>
        <fullName evidence="1">UMA domain-containing protein</fullName>
    </recommendedName>
</protein>
<proteinExistence type="predicted"/>
<dbReference type="Proteomes" id="UP000014500">
    <property type="component" value="Unassembled WGS sequence"/>
</dbReference>
<evidence type="ECO:0000259" key="1">
    <source>
        <dbReference type="PROSITE" id="PS51497"/>
    </source>
</evidence>
<reference evidence="3" key="1">
    <citation type="submission" date="2011-05" db="EMBL/GenBank/DDBJ databases">
        <authorList>
            <person name="Richards S.R."/>
            <person name="Qu J."/>
            <person name="Jiang H."/>
            <person name="Jhangiani S.N."/>
            <person name="Agravi P."/>
            <person name="Goodspeed R."/>
            <person name="Gross S."/>
            <person name="Mandapat C."/>
            <person name="Jackson L."/>
            <person name="Mathew T."/>
            <person name="Pu L."/>
            <person name="Thornton R."/>
            <person name="Saada N."/>
            <person name="Wilczek-Boney K.B."/>
            <person name="Lee S."/>
            <person name="Kovar C."/>
            <person name="Wu Y."/>
            <person name="Scherer S.E."/>
            <person name="Worley K.C."/>
            <person name="Muzny D.M."/>
            <person name="Gibbs R."/>
        </authorList>
    </citation>
    <scope>NUCLEOTIDE SEQUENCE</scope>
    <source>
        <strain evidence="3">Brora</strain>
    </source>
</reference>
<evidence type="ECO:0000313" key="2">
    <source>
        <dbReference type="EnsemblMetazoa" id="SMAR010008-PA"/>
    </source>
</evidence>
<dbReference type="EnsemblMetazoa" id="SMAR010008-RA">
    <property type="protein sequence ID" value="SMAR010008-PA"/>
    <property type="gene ID" value="SMAR010008"/>
</dbReference>
<organism evidence="2 3">
    <name type="scientific">Strigamia maritima</name>
    <name type="common">European centipede</name>
    <name type="synonym">Geophilus maritimus</name>
    <dbReference type="NCBI Taxonomy" id="126957"/>
    <lineage>
        <taxon>Eukaryota</taxon>
        <taxon>Metazoa</taxon>
        <taxon>Ecdysozoa</taxon>
        <taxon>Arthropoda</taxon>
        <taxon>Myriapoda</taxon>
        <taxon>Chilopoda</taxon>
        <taxon>Pleurostigmophora</taxon>
        <taxon>Geophilomorpha</taxon>
        <taxon>Linotaeniidae</taxon>
        <taxon>Strigamia</taxon>
    </lineage>
</organism>